<dbReference type="SUPFAM" id="SSF50891">
    <property type="entry name" value="Cyclophilin-like"/>
    <property type="match status" value="1"/>
</dbReference>
<evidence type="ECO:0000256" key="2">
    <source>
        <dbReference type="ARBA" id="ARBA00023242"/>
    </source>
</evidence>
<protein>
    <submittedName>
        <fullName evidence="3">Uncharacterized protein</fullName>
    </submittedName>
</protein>
<dbReference type="PANTHER" id="PTHR45843">
    <property type="entry name" value="PEPTIDYL-PROLYL CIS-TRANS ISOMERASE-LIKE 4"/>
    <property type="match status" value="1"/>
</dbReference>
<dbReference type="EMBL" id="JAHRIN010076315">
    <property type="protein sequence ID" value="MEQ2217965.1"/>
    <property type="molecule type" value="Genomic_DNA"/>
</dbReference>
<organism evidence="3 4">
    <name type="scientific">Xenoophorus captivus</name>
    <dbReference type="NCBI Taxonomy" id="1517983"/>
    <lineage>
        <taxon>Eukaryota</taxon>
        <taxon>Metazoa</taxon>
        <taxon>Chordata</taxon>
        <taxon>Craniata</taxon>
        <taxon>Vertebrata</taxon>
        <taxon>Euteleostomi</taxon>
        <taxon>Actinopterygii</taxon>
        <taxon>Neopterygii</taxon>
        <taxon>Teleostei</taxon>
        <taxon>Neoteleostei</taxon>
        <taxon>Acanthomorphata</taxon>
        <taxon>Ovalentaria</taxon>
        <taxon>Atherinomorphae</taxon>
        <taxon>Cyprinodontiformes</taxon>
        <taxon>Goodeidae</taxon>
        <taxon>Xenoophorus</taxon>
    </lineage>
</organism>
<evidence type="ECO:0000313" key="4">
    <source>
        <dbReference type="Proteomes" id="UP001434883"/>
    </source>
</evidence>
<name>A0ABV0SBP2_9TELE</name>
<sequence>MTPNPLALTVFSCLVVDSATKSRTTRQTVGLAISGFSSHPPKTRLRKNRCAQLRTAQAYGMFFCFSREKCKQGLDVLTKINESFVDKDFVPFQDIRINHTVVLDDPFDDPPDLPVPDRSPEPTKEQLDVRTAVLFVMAVMKRLRGPQTNLNDYKYYNWEPQLFSMYMQSGRIGADEVIDDADGKGAEELEERLKEKEAKTQAILLEMVRQRSALCPLLNILKIQPESVLTFPAGW</sequence>
<dbReference type="Proteomes" id="UP001434883">
    <property type="component" value="Unassembled WGS sequence"/>
</dbReference>
<gene>
    <name evidence="3" type="ORF">XENOCAPTIV_027142</name>
</gene>
<keyword evidence="2" id="KW-0539">Nucleus</keyword>
<comment type="subcellular location">
    <subcellularLocation>
        <location evidence="1">Nucleus</location>
    </subcellularLocation>
</comment>
<keyword evidence="4" id="KW-1185">Reference proteome</keyword>
<dbReference type="PANTHER" id="PTHR45843:SF1">
    <property type="entry name" value="PEPTIDYL-PROLYL CIS-TRANS ISOMERASE-LIKE 4"/>
    <property type="match status" value="1"/>
</dbReference>
<evidence type="ECO:0000313" key="3">
    <source>
        <dbReference type="EMBL" id="MEQ2217965.1"/>
    </source>
</evidence>
<dbReference type="InterPro" id="IPR029000">
    <property type="entry name" value="Cyclophilin-like_dom_sf"/>
</dbReference>
<proteinExistence type="predicted"/>
<evidence type="ECO:0000256" key="1">
    <source>
        <dbReference type="ARBA" id="ARBA00004123"/>
    </source>
</evidence>
<reference evidence="3 4" key="1">
    <citation type="submission" date="2021-06" db="EMBL/GenBank/DDBJ databases">
        <authorList>
            <person name="Palmer J.M."/>
        </authorList>
    </citation>
    <scope>NUCLEOTIDE SEQUENCE [LARGE SCALE GENOMIC DNA]</scope>
    <source>
        <strain evidence="3 4">XC_2019</strain>
        <tissue evidence="3">Muscle</tissue>
    </source>
</reference>
<comment type="caution">
    <text evidence="3">The sequence shown here is derived from an EMBL/GenBank/DDBJ whole genome shotgun (WGS) entry which is preliminary data.</text>
</comment>
<accession>A0ABV0SBP2</accession>
<dbReference type="InterPro" id="IPR035542">
    <property type="entry name" value="CRIP"/>
</dbReference>